<dbReference type="InterPro" id="IPR004523">
    <property type="entry name" value="Asp-tRNA_synthase_2"/>
</dbReference>
<accession>A0A2J8A181</accession>
<evidence type="ECO:0000256" key="8">
    <source>
        <dbReference type="ARBA" id="ARBA00022917"/>
    </source>
</evidence>
<dbReference type="Proteomes" id="UP000236333">
    <property type="component" value="Unassembled WGS sequence"/>
</dbReference>
<dbReference type="EC" id="6.1.1.12" evidence="3"/>
<dbReference type="SUPFAM" id="SSF50249">
    <property type="entry name" value="Nucleic acid-binding proteins"/>
    <property type="match status" value="1"/>
</dbReference>
<keyword evidence="6" id="KW-0547">Nucleotide-binding</keyword>
<dbReference type="Gene3D" id="3.30.930.10">
    <property type="entry name" value="Bira Bifunctional Protein, Domain 2"/>
    <property type="match status" value="1"/>
</dbReference>
<keyword evidence="8" id="KW-0648">Protein biosynthesis</keyword>
<protein>
    <recommendedName>
        <fullName evidence="3">aspartate--tRNA ligase</fullName>
        <ecNumber evidence="3">6.1.1.12</ecNumber>
    </recommendedName>
    <alternativeName>
        <fullName evidence="10">Aspartyl-tRNA synthetase</fullName>
    </alternativeName>
</protein>
<name>A0A2J8A181_9CHLO</name>
<dbReference type="GO" id="GO:0005524">
    <property type="term" value="F:ATP binding"/>
    <property type="evidence" value="ECO:0007669"/>
    <property type="project" value="UniProtKB-KW"/>
</dbReference>
<dbReference type="GO" id="GO:0006422">
    <property type="term" value="P:aspartyl-tRNA aminoacylation"/>
    <property type="evidence" value="ECO:0007669"/>
    <property type="project" value="InterPro"/>
</dbReference>
<evidence type="ECO:0000256" key="9">
    <source>
        <dbReference type="ARBA" id="ARBA00023146"/>
    </source>
</evidence>
<proteinExistence type="inferred from homology"/>
<evidence type="ECO:0000313" key="15">
    <source>
        <dbReference type="Proteomes" id="UP000236333"/>
    </source>
</evidence>
<dbReference type="InterPro" id="IPR045864">
    <property type="entry name" value="aa-tRNA-synth_II/BPL/LPL"/>
</dbReference>
<dbReference type="Pfam" id="PF01336">
    <property type="entry name" value="tRNA_anti-codon"/>
    <property type="match status" value="1"/>
</dbReference>
<dbReference type="EMBL" id="PGGS01000247">
    <property type="protein sequence ID" value="PNH06255.1"/>
    <property type="molecule type" value="Genomic_DNA"/>
</dbReference>
<keyword evidence="9" id="KW-0030">Aminoacyl-tRNA synthetase</keyword>
<evidence type="ECO:0000256" key="3">
    <source>
        <dbReference type="ARBA" id="ARBA00012841"/>
    </source>
</evidence>
<comment type="caution">
    <text evidence="14">The sequence shown here is derived from an EMBL/GenBank/DDBJ whole genome shotgun (WGS) entry which is preliminary data.</text>
</comment>
<dbReference type="InterPro" id="IPR004365">
    <property type="entry name" value="NA-bd_OB_tRNA"/>
</dbReference>
<dbReference type="InterPro" id="IPR004364">
    <property type="entry name" value="Aa-tRNA-synt_II"/>
</dbReference>
<evidence type="ECO:0000256" key="1">
    <source>
        <dbReference type="ARBA" id="ARBA00004496"/>
    </source>
</evidence>
<dbReference type="NCBIfam" id="TIGR00458">
    <property type="entry name" value="aspS_nondisc"/>
    <property type="match status" value="1"/>
</dbReference>
<sequence length="546" mass="60280">MSEAEVAALSVEDSQPSLDPDAKNPNAKKAAKEAAKAAKEAAKAERTQQRGVKAAVMTQPDADDPLREQYGDYPLVQSQGQSGRVWTRVDALNSELNGQKVLIRGRIHTTRGKGKSAFLVLRQRTATVQALLFADEQVVSKGMVKYATQVTKESIVDVEGIIKVPEKPVEGCSQKDVELHVTLIRVVSRAAILPFELVDAGRSEEEVKAAAERGEVLSTVGQDLRLDNRFLDLRTPANQAIFRLQSAVGQIFKSTLLGEGFQEIHTPKLIAGASEGGAAVFRLDYMGTPACLAQSPQLYKQMAICADFDRVFEIGPVFRAEFSYTHRHLCEFMGLDLEMAINEHYFEVLDVVEKLFGAIFDGLATTYAKELAVVGQQYPFEVPTFKPLRLTFPEGIAMLQQGGFPDVDPMGDLNTELERALGRMVKEKYGTDFFILHRYPSVVRPFYTMPCSDDANYSNSYDVFIRGEEIISGAQRVHDADLLVERANACGIPLDTIQSYIDSFKYGAPPHGGAGVGLERVVMLYCGLNNIRKTSMFPRDPKRLTP</sequence>
<evidence type="ECO:0000256" key="7">
    <source>
        <dbReference type="ARBA" id="ARBA00022840"/>
    </source>
</evidence>
<feature type="compositionally biased region" description="Basic and acidic residues" evidence="12">
    <location>
        <begin position="30"/>
        <end position="48"/>
    </location>
</feature>
<dbReference type="FunFam" id="3.30.930.10:FF:000013">
    <property type="entry name" value="Aspartate--tRNA ligase, cytoplasmic"/>
    <property type="match status" value="1"/>
</dbReference>
<dbReference type="CDD" id="cd04320">
    <property type="entry name" value="AspRS_cyto_N"/>
    <property type="match status" value="1"/>
</dbReference>
<dbReference type="PROSITE" id="PS50862">
    <property type="entry name" value="AA_TRNA_LIGASE_II"/>
    <property type="match status" value="1"/>
</dbReference>
<dbReference type="FunFam" id="2.40.50.140:FF:000132">
    <property type="entry name" value="Aspartyl-tRNA synthetase, cytoplasmic"/>
    <property type="match status" value="1"/>
</dbReference>
<gene>
    <name evidence="14" type="ORF">TSOC_007397</name>
</gene>
<dbReference type="OrthoDB" id="372395at2759"/>
<comment type="similarity">
    <text evidence="2">Belongs to the class-II aminoacyl-tRNA synthetase family. Type 2 subfamily.</text>
</comment>
<dbReference type="PANTHER" id="PTHR43450:SF1">
    <property type="entry name" value="ASPARTATE--TRNA LIGASE, CYTOPLASMIC"/>
    <property type="match status" value="1"/>
</dbReference>
<feature type="domain" description="Aminoacyl-transfer RNA synthetases class-II family profile" evidence="13">
    <location>
        <begin position="243"/>
        <end position="546"/>
    </location>
</feature>
<dbReference type="GO" id="GO:0003723">
    <property type="term" value="F:RNA binding"/>
    <property type="evidence" value="ECO:0007669"/>
    <property type="project" value="TreeGrafter"/>
</dbReference>
<keyword evidence="4" id="KW-0963">Cytoplasm</keyword>
<dbReference type="PRINTS" id="PR01042">
    <property type="entry name" value="TRNASYNTHASP"/>
</dbReference>
<evidence type="ECO:0000256" key="10">
    <source>
        <dbReference type="ARBA" id="ARBA00033155"/>
    </source>
</evidence>
<dbReference type="Gene3D" id="2.40.50.140">
    <property type="entry name" value="Nucleic acid-binding proteins"/>
    <property type="match status" value="1"/>
</dbReference>
<dbReference type="GO" id="GO:0005829">
    <property type="term" value="C:cytosol"/>
    <property type="evidence" value="ECO:0007669"/>
    <property type="project" value="TreeGrafter"/>
</dbReference>
<dbReference type="InterPro" id="IPR002312">
    <property type="entry name" value="Asp/Asn-tRNA-synth_IIb"/>
</dbReference>
<keyword evidence="7" id="KW-0067">ATP-binding</keyword>
<evidence type="ECO:0000259" key="13">
    <source>
        <dbReference type="PROSITE" id="PS50862"/>
    </source>
</evidence>
<dbReference type="GO" id="GO:0017101">
    <property type="term" value="C:aminoacyl-tRNA synthetase multienzyme complex"/>
    <property type="evidence" value="ECO:0007669"/>
    <property type="project" value="TreeGrafter"/>
</dbReference>
<keyword evidence="5 14" id="KW-0436">Ligase</keyword>
<organism evidence="14 15">
    <name type="scientific">Tetrabaena socialis</name>
    <dbReference type="NCBI Taxonomy" id="47790"/>
    <lineage>
        <taxon>Eukaryota</taxon>
        <taxon>Viridiplantae</taxon>
        <taxon>Chlorophyta</taxon>
        <taxon>core chlorophytes</taxon>
        <taxon>Chlorophyceae</taxon>
        <taxon>CS clade</taxon>
        <taxon>Chlamydomonadales</taxon>
        <taxon>Tetrabaenaceae</taxon>
        <taxon>Tetrabaena</taxon>
    </lineage>
</organism>
<feature type="region of interest" description="Disordered" evidence="12">
    <location>
        <begin position="1"/>
        <end position="69"/>
    </location>
</feature>
<reference evidence="14 15" key="1">
    <citation type="journal article" date="2017" name="Mol. Biol. Evol.">
        <title>The 4-celled Tetrabaena socialis nuclear genome reveals the essential components for genetic control of cell number at the origin of multicellularity in the volvocine lineage.</title>
        <authorList>
            <person name="Featherston J."/>
            <person name="Arakaki Y."/>
            <person name="Hanschen E.R."/>
            <person name="Ferris P.J."/>
            <person name="Michod R.E."/>
            <person name="Olson B.J.S.C."/>
            <person name="Nozaki H."/>
            <person name="Durand P.M."/>
        </authorList>
    </citation>
    <scope>NUCLEOTIDE SEQUENCE [LARGE SCALE GENOMIC DNA]</scope>
    <source>
        <strain evidence="14 15">NIES-571</strain>
    </source>
</reference>
<evidence type="ECO:0000256" key="11">
    <source>
        <dbReference type="ARBA" id="ARBA00047904"/>
    </source>
</evidence>
<evidence type="ECO:0000256" key="4">
    <source>
        <dbReference type="ARBA" id="ARBA00022490"/>
    </source>
</evidence>
<evidence type="ECO:0000313" key="14">
    <source>
        <dbReference type="EMBL" id="PNH06255.1"/>
    </source>
</evidence>
<evidence type="ECO:0000256" key="6">
    <source>
        <dbReference type="ARBA" id="ARBA00022741"/>
    </source>
</evidence>
<evidence type="ECO:0000256" key="2">
    <source>
        <dbReference type="ARBA" id="ARBA00005312"/>
    </source>
</evidence>
<dbReference type="SUPFAM" id="SSF55681">
    <property type="entry name" value="Class II aaRS and biotin synthetases"/>
    <property type="match status" value="1"/>
</dbReference>
<dbReference type="HAMAP" id="MF_02075">
    <property type="entry name" value="Asp_tRNA_synth_type2"/>
    <property type="match status" value="1"/>
</dbReference>
<dbReference type="AlphaFoldDB" id="A0A2J8A181"/>
<dbReference type="PANTHER" id="PTHR43450">
    <property type="entry name" value="ASPARTYL-TRNA SYNTHETASE"/>
    <property type="match status" value="1"/>
</dbReference>
<dbReference type="NCBIfam" id="NF003483">
    <property type="entry name" value="PRK05159.1"/>
    <property type="match status" value="1"/>
</dbReference>
<comment type="subcellular location">
    <subcellularLocation>
        <location evidence="1">Cytoplasm</location>
    </subcellularLocation>
</comment>
<dbReference type="Pfam" id="PF00152">
    <property type="entry name" value="tRNA-synt_2"/>
    <property type="match status" value="1"/>
</dbReference>
<dbReference type="InterPro" id="IPR006195">
    <property type="entry name" value="aa-tRNA-synth_II"/>
</dbReference>
<dbReference type="InterPro" id="IPR012340">
    <property type="entry name" value="NA-bd_OB-fold"/>
</dbReference>
<evidence type="ECO:0000256" key="5">
    <source>
        <dbReference type="ARBA" id="ARBA00022598"/>
    </source>
</evidence>
<dbReference type="CDD" id="cd00776">
    <property type="entry name" value="AsxRS_core"/>
    <property type="match status" value="1"/>
</dbReference>
<comment type="catalytic activity">
    <reaction evidence="11">
        <text>tRNA(Asp) + L-aspartate + ATP = L-aspartyl-tRNA(Asp) + AMP + diphosphate</text>
        <dbReference type="Rhea" id="RHEA:19649"/>
        <dbReference type="Rhea" id="RHEA-COMP:9660"/>
        <dbReference type="Rhea" id="RHEA-COMP:9678"/>
        <dbReference type="ChEBI" id="CHEBI:29991"/>
        <dbReference type="ChEBI" id="CHEBI:30616"/>
        <dbReference type="ChEBI" id="CHEBI:33019"/>
        <dbReference type="ChEBI" id="CHEBI:78442"/>
        <dbReference type="ChEBI" id="CHEBI:78516"/>
        <dbReference type="ChEBI" id="CHEBI:456215"/>
        <dbReference type="EC" id="6.1.1.12"/>
    </reaction>
</comment>
<keyword evidence="15" id="KW-1185">Reference proteome</keyword>
<evidence type="ECO:0000256" key="12">
    <source>
        <dbReference type="SAM" id="MobiDB-lite"/>
    </source>
</evidence>
<dbReference type="GO" id="GO:0004815">
    <property type="term" value="F:aspartate-tRNA ligase activity"/>
    <property type="evidence" value="ECO:0007669"/>
    <property type="project" value="UniProtKB-EC"/>
</dbReference>